<protein>
    <submittedName>
        <fullName evidence="4">Sulfotransferase domain-containing protein</fullName>
    </submittedName>
</protein>
<proteinExistence type="inferred from homology"/>
<feature type="domain" description="Sulfotransferase" evidence="3">
    <location>
        <begin position="16"/>
        <end position="258"/>
    </location>
</feature>
<evidence type="ECO:0000256" key="1">
    <source>
        <dbReference type="ARBA" id="ARBA00005771"/>
    </source>
</evidence>
<dbReference type="Pfam" id="PF00685">
    <property type="entry name" value="Sulfotransfer_1"/>
    <property type="match status" value="1"/>
</dbReference>
<accession>A0AAP3UZP2</accession>
<name>A0AAP3UZP2_9PROT</name>
<evidence type="ECO:0000256" key="2">
    <source>
        <dbReference type="ARBA" id="ARBA00022679"/>
    </source>
</evidence>
<evidence type="ECO:0000313" key="4">
    <source>
        <dbReference type="EMBL" id="MDF1585263.1"/>
    </source>
</evidence>
<sequence length="265" mass="30389">MSRRLEELRDAGLVFISHGKSGRTWVRVMLSHIYHLRYGVPADQLVEGDNFHRHDGRIPICFFTHDQNEDAPVRMELVRDRLAAKKVVFLVRDPRDVLVSRYHHRAFRHSTEKRERAGLPRDMAEMPVIDFARHPRLGLPAVIDIMNKWHAETAGLPQALRLRYEDLLADTEGQLGRLTAFLGERCSSEEIAAATSFASFQSMQSKEREGFFQTDVLRPADPGNPESFKVRRGVAGGYRDYFTAGEQEELERIVRSRLDPAFGYA</sequence>
<dbReference type="Proteomes" id="UP001301140">
    <property type="component" value="Unassembled WGS sequence"/>
</dbReference>
<dbReference type="AlphaFoldDB" id="A0AAP3UZP2"/>
<gene>
    <name evidence="4" type="ORF">PZ740_02560</name>
</gene>
<comment type="similarity">
    <text evidence="1">Belongs to the sulfotransferase 1 family.</text>
</comment>
<dbReference type="PANTHER" id="PTHR11783">
    <property type="entry name" value="SULFOTRANSFERASE SULT"/>
    <property type="match status" value="1"/>
</dbReference>
<dbReference type="EMBL" id="JARGEQ010000016">
    <property type="protein sequence ID" value="MDF1585263.1"/>
    <property type="molecule type" value="Genomic_DNA"/>
</dbReference>
<comment type="caution">
    <text evidence="4">The sequence shown here is derived from an EMBL/GenBank/DDBJ whole genome shotgun (WGS) entry which is preliminary data.</text>
</comment>
<dbReference type="SUPFAM" id="SSF52540">
    <property type="entry name" value="P-loop containing nucleoside triphosphate hydrolases"/>
    <property type="match status" value="1"/>
</dbReference>
<keyword evidence="2" id="KW-0808">Transferase</keyword>
<evidence type="ECO:0000313" key="5">
    <source>
        <dbReference type="Proteomes" id="UP001301140"/>
    </source>
</evidence>
<dbReference type="GO" id="GO:0008146">
    <property type="term" value="F:sulfotransferase activity"/>
    <property type="evidence" value="ECO:0007669"/>
    <property type="project" value="InterPro"/>
</dbReference>
<dbReference type="InterPro" id="IPR027417">
    <property type="entry name" value="P-loop_NTPase"/>
</dbReference>
<evidence type="ECO:0000259" key="3">
    <source>
        <dbReference type="Pfam" id="PF00685"/>
    </source>
</evidence>
<keyword evidence="5" id="KW-1185">Reference proteome</keyword>
<dbReference type="RefSeq" id="WP_327787677.1">
    <property type="nucleotide sequence ID" value="NZ_JARGEQ010000016.1"/>
</dbReference>
<dbReference type="InterPro" id="IPR000863">
    <property type="entry name" value="Sulfotransferase_dom"/>
</dbReference>
<organism evidence="4 5">
    <name type="scientific">Marinimicrococcus flavescens</name>
    <dbReference type="NCBI Taxonomy" id="3031815"/>
    <lineage>
        <taxon>Bacteria</taxon>
        <taxon>Pseudomonadati</taxon>
        <taxon>Pseudomonadota</taxon>
        <taxon>Alphaproteobacteria</taxon>
        <taxon>Geminicoccales</taxon>
        <taxon>Geminicoccaceae</taxon>
        <taxon>Marinimicrococcus</taxon>
    </lineage>
</organism>
<reference evidence="4 5" key="1">
    <citation type="submission" date="2023-03" db="EMBL/GenBank/DDBJ databases">
        <title>YIM 152171 draft genome.</title>
        <authorList>
            <person name="Yang Z."/>
        </authorList>
    </citation>
    <scope>NUCLEOTIDE SEQUENCE [LARGE SCALE GENOMIC DNA]</scope>
    <source>
        <strain evidence="4 5">YIM 152171</strain>
    </source>
</reference>
<dbReference type="Gene3D" id="3.40.50.300">
    <property type="entry name" value="P-loop containing nucleotide triphosphate hydrolases"/>
    <property type="match status" value="1"/>
</dbReference>